<comment type="subunit">
    <text evidence="15">Homotetramer, assembles in a dimer or dimers configuration with two interfaces.</text>
</comment>
<dbReference type="AlphaFoldDB" id="A0A6A6P9C9"/>
<comment type="function">
    <text evidence="17">Highly selective calcium channel localized to the inner mitochondrial membrane, which mediates calcium uptake into the mitochondrial matrix. Mitochondrial calcium homeostasis plays key roles in cellular physiology and regulates ATP production, cytoplasmic calcium signals and activation of cell death pathways. Sufficient to operate as a pore-forming channel without the need of calcium-sensor or auxiliary subunit.</text>
</comment>
<dbReference type="Proteomes" id="UP000799766">
    <property type="component" value="Unassembled WGS sequence"/>
</dbReference>
<keyword evidence="12 19" id="KW-0472">Membrane</keyword>
<feature type="compositionally biased region" description="Basic and acidic residues" evidence="18">
    <location>
        <begin position="215"/>
        <end position="247"/>
    </location>
</feature>
<dbReference type="GO" id="GO:0005262">
    <property type="term" value="F:calcium channel activity"/>
    <property type="evidence" value="ECO:0007669"/>
    <property type="project" value="UniProtKB-KW"/>
</dbReference>
<keyword evidence="7" id="KW-0999">Mitochondrion inner membrane</keyword>
<dbReference type="InterPro" id="IPR039055">
    <property type="entry name" value="MCU_fam"/>
</dbReference>
<proteinExistence type="inferred from homology"/>
<evidence type="ECO:0000256" key="6">
    <source>
        <dbReference type="ARBA" id="ARBA00022692"/>
    </source>
</evidence>
<keyword evidence="6 19" id="KW-0812">Transmembrane</keyword>
<keyword evidence="11" id="KW-0496">Mitochondrion</keyword>
<evidence type="ECO:0000256" key="12">
    <source>
        <dbReference type="ARBA" id="ARBA00023136"/>
    </source>
</evidence>
<evidence type="ECO:0000256" key="15">
    <source>
        <dbReference type="ARBA" id="ARBA00044966"/>
    </source>
</evidence>
<evidence type="ECO:0000256" key="13">
    <source>
        <dbReference type="ARBA" id="ARBA00023303"/>
    </source>
</evidence>
<evidence type="ECO:0000313" key="22">
    <source>
        <dbReference type="Proteomes" id="UP000799766"/>
    </source>
</evidence>
<name>A0A6A6P9C9_9PEZI</name>
<evidence type="ECO:0000256" key="11">
    <source>
        <dbReference type="ARBA" id="ARBA00023128"/>
    </source>
</evidence>
<evidence type="ECO:0000256" key="8">
    <source>
        <dbReference type="ARBA" id="ARBA00022837"/>
    </source>
</evidence>
<evidence type="ECO:0000256" key="3">
    <source>
        <dbReference type="ARBA" id="ARBA00022448"/>
    </source>
</evidence>
<dbReference type="GO" id="GO:0036444">
    <property type="term" value="P:calcium import into the mitochondrion"/>
    <property type="evidence" value="ECO:0007669"/>
    <property type="project" value="TreeGrafter"/>
</dbReference>
<evidence type="ECO:0000256" key="16">
    <source>
        <dbReference type="ARBA" id="ARBA00044981"/>
    </source>
</evidence>
<comment type="subcellular location">
    <subcellularLocation>
        <location evidence="1">Mitochondrion inner membrane</location>
        <topology evidence="1">Multi-pass membrane protein</topology>
    </subcellularLocation>
</comment>
<sequence length="578" mass="66173">MKLRLSTPALSRVLSVELRASCAPAPQRHAAPLFREPHPFAVPLCKPPESIPFSTWQRAQYFSTRPKLKQKSADPDRFKQLPGELNNKVTPEEKEHYERTVAESTQSGGQVRTPWQREGAEEKPVKKPRSASAMTKGKLLTTPSRMLKLVIPLTISDHNTDRKDVEPLALLVHPQQPLSYLERLIQAELPLLREGNRERVPNVWFRAEDSMRDSLEPRTPRVGREKGKGGRDDEGVQVAQEKERRDQDAEEEDTKEEREQTSVEQDEHEKMQKEHKEAVENPPHGDAAEDAQSGDVNKDRLSPQHARQLRGGPGEGGVESYSGLGHETASGRDDESSKESSEDDAEERHMVRWSSSTEIGDFIRDAARGKEFAIEIENAPSDIRVGVPSFGDRTYYLRMRLRSTSRKIAQMADVKRECDELAKKGAQRFAFSGLGVLCAWWYLVYRLTFETDLGWDVMEPVTYLVGLTTFMGGYVWFLYHNREVSYRTAMNVTISRRQSKLYEQRGFDLAKWEQLIEDGNALRREIRAVATEYDVEWDELRDEKEEKVAEALRKERDPKKDKDGDSDSHRDEGSDKDR</sequence>
<evidence type="ECO:0000256" key="18">
    <source>
        <dbReference type="SAM" id="MobiDB-lite"/>
    </source>
</evidence>
<evidence type="ECO:0000256" key="2">
    <source>
        <dbReference type="ARBA" id="ARBA00005653"/>
    </source>
</evidence>
<dbReference type="InterPro" id="IPR006769">
    <property type="entry name" value="MCU_C"/>
</dbReference>
<feature type="compositionally biased region" description="Basic and acidic residues" evidence="18">
    <location>
        <begin position="329"/>
        <end position="350"/>
    </location>
</feature>
<feature type="region of interest" description="Disordered" evidence="18">
    <location>
        <begin position="549"/>
        <end position="578"/>
    </location>
</feature>
<keyword evidence="9 19" id="KW-1133">Transmembrane helix</keyword>
<keyword evidence="3" id="KW-0813">Transport</keyword>
<comment type="similarity">
    <text evidence="2">Belongs to the MCU (TC 1.A.77) family.</text>
</comment>
<evidence type="ECO:0000256" key="14">
    <source>
        <dbReference type="ARBA" id="ARBA00036634"/>
    </source>
</evidence>
<accession>A0A6A6P9C9</accession>
<dbReference type="GO" id="GO:1990246">
    <property type="term" value="C:uniplex complex"/>
    <property type="evidence" value="ECO:0007669"/>
    <property type="project" value="TreeGrafter"/>
</dbReference>
<keyword evidence="13" id="KW-0407">Ion channel</keyword>
<keyword evidence="10" id="KW-0406">Ion transport</keyword>
<feature type="transmembrane region" description="Helical" evidence="19">
    <location>
        <begin position="429"/>
        <end position="449"/>
    </location>
</feature>
<feature type="region of interest" description="Disordered" evidence="18">
    <location>
        <begin position="215"/>
        <end position="352"/>
    </location>
</feature>
<feature type="transmembrane region" description="Helical" evidence="19">
    <location>
        <begin position="461"/>
        <end position="479"/>
    </location>
</feature>
<dbReference type="PANTHER" id="PTHR13462">
    <property type="entry name" value="CALCIUM UNIPORTER PROTEIN, MITOCHONDRIAL"/>
    <property type="match status" value="1"/>
</dbReference>
<reference evidence="21" key="1">
    <citation type="journal article" date="2020" name="Stud. Mycol.">
        <title>101 Dothideomycetes genomes: a test case for predicting lifestyles and emergence of pathogens.</title>
        <authorList>
            <person name="Haridas S."/>
            <person name="Albert R."/>
            <person name="Binder M."/>
            <person name="Bloem J."/>
            <person name="Labutti K."/>
            <person name="Salamov A."/>
            <person name="Andreopoulos B."/>
            <person name="Baker S."/>
            <person name="Barry K."/>
            <person name="Bills G."/>
            <person name="Bluhm B."/>
            <person name="Cannon C."/>
            <person name="Castanera R."/>
            <person name="Culley D."/>
            <person name="Daum C."/>
            <person name="Ezra D."/>
            <person name="Gonzalez J."/>
            <person name="Henrissat B."/>
            <person name="Kuo A."/>
            <person name="Liang C."/>
            <person name="Lipzen A."/>
            <person name="Lutzoni F."/>
            <person name="Magnuson J."/>
            <person name="Mondo S."/>
            <person name="Nolan M."/>
            <person name="Ohm R."/>
            <person name="Pangilinan J."/>
            <person name="Park H.-J."/>
            <person name="Ramirez L."/>
            <person name="Alfaro M."/>
            <person name="Sun H."/>
            <person name="Tritt A."/>
            <person name="Yoshinaga Y."/>
            <person name="Zwiers L.-H."/>
            <person name="Turgeon B."/>
            <person name="Goodwin S."/>
            <person name="Spatafora J."/>
            <person name="Crous P."/>
            <person name="Grigoriev I."/>
        </authorList>
    </citation>
    <scope>NUCLEOTIDE SEQUENCE</scope>
    <source>
        <strain evidence="21">ATCC 16933</strain>
    </source>
</reference>
<organism evidence="21 22">
    <name type="scientific">Lineolata rhizophorae</name>
    <dbReference type="NCBI Taxonomy" id="578093"/>
    <lineage>
        <taxon>Eukaryota</taxon>
        <taxon>Fungi</taxon>
        <taxon>Dikarya</taxon>
        <taxon>Ascomycota</taxon>
        <taxon>Pezizomycotina</taxon>
        <taxon>Dothideomycetes</taxon>
        <taxon>Dothideomycetes incertae sedis</taxon>
        <taxon>Lineolatales</taxon>
        <taxon>Lineolataceae</taxon>
        <taxon>Lineolata</taxon>
    </lineage>
</organism>
<dbReference type="Pfam" id="PF04678">
    <property type="entry name" value="MCU"/>
    <property type="match status" value="1"/>
</dbReference>
<protein>
    <recommendedName>
        <fullName evidence="16">Calcium uniporter protein, mitochondrial</fullName>
    </recommendedName>
</protein>
<evidence type="ECO:0000256" key="1">
    <source>
        <dbReference type="ARBA" id="ARBA00004448"/>
    </source>
</evidence>
<dbReference type="GO" id="GO:0015292">
    <property type="term" value="F:uniporter activity"/>
    <property type="evidence" value="ECO:0007669"/>
    <property type="project" value="TreeGrafter"/>
</dbReference>
<gene>
    <name evidence="21" type="ORF">BDY21DRAFT_369485</name>
</gene>
<feature type="region of interest" description="Disordered" evidence="18">
    <location>
        <begin position="66"/>
        <end position="134"/>
    </location>
</feature>
<feature type="compositionally biased region" description="Basic and acidic residues" evidence="18">
    <location>
        <begin position="255"/>
        <end position="279"/>
    </location>
</feature>
<evidence type="ECO:0000256" key="4">
    <source>
        <dbReference type="ARBA" id="ARBA00022568"/>
    </source>
</evidence>
<evidence type="ECO:0000256" key="9">
    <source>
        <dbReference type="ARBA" id="ARBA00022989"/>
    </source>
</evidence>
<dbReference type="EMBL" id="MU001673">
    <property type="protein sequence ID" value="KAF2460478.1"/>
    <property type="molecule type" value="Genomic_DNA"/>
</dbReference>
<keyword evidence="8" id="KW-0106">Calcium</keyword>
<evidence type="ECO:0000313" key="21">
    <source>
        <dbReference type="EMBL" id="KAF2460478.1"/>
    </source>
</evidence>
<feature type="compositionally biased region" description="Basic and acidic residues" evidence="18">
    <location>
        <begin position="90"/>
        <end position="101"/>
    </location>
</feature>
<evidence type="ECO:0000259" key="20">
    <source>
        <dbReference type="Pfam" id="PF04678"/>
    </source>
</evidence>
<keyword evidence="4" id="KW-0109">Calcium transport</keyword>
<evidence type="ECO:0000256" key="19">
    <source>
        <dbReference type="SAM" id="Phobius"/>
    </source>
</evidence>
<keyword evidence="22" id="KW-1185">Reference proteome</keyword>
<evidence type="ECO:0000256" key="5">
    <source>
        <dbReference type="ARBA" id="ARBA00022673"/>
    </source>
</evidence>
<keyword evidence="5" id="KW-0107">Calcium channel</keyword>
<feature type="domain" description="Calcium uniporter protein C-terminal" evidence="20">
    <location>
        <begin position="397"/>
        <end position="515"/>
    </location>
</feature>
<dbReference type="GO" id="GO:0051560">
    <property type="term" value="P:mitochondrial calcium ion homeostasis"/>
    <property type="evidence" value="ECO:0007669"/>
    <property type="project" value="InterPro"/>
</dbReference>
<evidence type="ECO:0000256" key="7">
    <source>
        <dbReference type="ARBA" id="ARBA00022792"/>
    </source>
</evidence>
<evidence type="ECO:0000256" key="17">
    <source>
        <dbReference type="ARBA" id="ARBA00045938"/>
    </source>
</evidence>
<dbReference type="PANTHER" id="PTHR13462:SF10">
    <property type="entry name" value="CALCIUM UNIPORTER PROTEIN, MITOCHONDRIAL"/>
    <property type="match status" value="1"/>
</dbReference>
<evidence type="ECO:0000256" key="10">
    <source>
        <dbReference type="ARBA" id="ARBA00023065"/>
    </source>
</evidence>
<dbReference type="OrthoDB" id="278338at2759"/>
<comment type="catalytic activity">
    <reaction evidence="14">
        <text>Ca(2+)(in) = Ca(2+)(out)</text>
        <dbReference type="Rhea" id="RHEA:29671"/>
        <dbReference type="ChEBI" id="CHEBI:29108"/>
    </reaction>
</comment>